<name>A0A369UNF7_9GAMM</name>
<gene>
    <name evidence="1" type="ORF">DVJ77_07035</name>
</gene>
<protein>
    <submittedName>
        <fullName evidence="1">Uncharacterized protein</fullName>
    </submittedName>
</protein>
<evidence type="ECO:0000313" key="2">
    <source>
        <dbReference type="Proteomes" id="UP000253782"/>
    </source>
</evidence>
<evidence type="ECO:0000313" key="1">
    <source>
        <dbReference type="EMBL" id="RDD82176.1"/>
    </source>
</evidence>
<accession>A0A369UNF7</accession>
<dbReference type="Proteomes" id="UP000253782">
    <property type="component" value="Unassembled WGS sequence"/>
</dbReference>
<comment type="caution">
    <text evidence="1">The sequence shown here is derived from an EMBL/GenBank/DDBJ whole genome shotgun (WGS) entry which is preliminary data.</text>
</comment>
<organism evidence="1 2">
    <name type="scientific">Dyella tabacisoli</name>
    <dbReference type="NCBI Taxonomy" id="2282381"/>
    <lineage>
        <taxon>Bacteria</taxon>
        <taxon>Pseudomonadati</taxon>
        <taxon>Pseudomonadota</taxon>
        <taxon>Gammaproteobacteria</taxon>
        <taxon>Lysobacterales</taxon>
        <taxon>Rhodanobacteraceae</taxon>
        <taxon>Dyella</taxon>
    </lineage>
</organism>
<reference evidence="1 2" key="1">
    <citation type="submission" date="2018-07" db="EMBL/GenBank/DDBJ databases">
        <title>Dyella tabacisoli L4-6T, whole genome shotgun sequence.</title>
        <authorList>
            <person name="Zhou X.-K."/>
            <person name="Li W.-J."/>
            <person name="Duan Y.-Q."/>
        </authorList>
    </citation>
    <scope>NUCLEOTIDE SEQUENCE [LARGE SCALE GENOMIC DNA]</scope>
    <source>
        <strain evidence="1 2">L4-6</strain>
    </source>
</reference>
<sequence length="67" mass="7285">MEVAEVRDAVSSSGDVGRMIPFCGVDACYTSLKQQGQVVRVLATYEGDIGPVLRRPARYNAIIIQIT</sequence>
<keyword evidence="2" id="KW-1185">Reference proteome</keyword>
<proteinExistence type="predicted"/>
<dbReference type="AlphaFoldDB" id="A0A369UNF7"/>
<dbReference type="EMBL" id="QQAH01000006">
    <property type="protein sequence ID" value="RDD82176.1"/>
    <property type="molecule type" value="Genomic_DNA"/>
</dbReference>